<organism evidence="1 2">
    <name type="scientific">Mytilus edulis</name>
    <name type="common">Blue mussel</name>
    <dbReference type="NCBI Taxonomy" id="6550"/>
    <lineage>
        <taxon>Eukaryota</taxon>
        <taxon>Metazoa</taxon>
        <taxon>Spiralia</taxon>
        <taxon>Lophotrochozoa</taxon>
        <taxon>Mollusca</taxon>
        <taxon>Bivalvia</taxon>
        <taxon>Autobranchia</taxon>
        <taxon>Pteriomorphia</taxon>
        <taxon>Mytilida</taxon>
        <taxon>Mytiloidea</taxon>
        <taxon>Mytilidae</taxon>
        <taxon>Mytilinae</taxon>
        <taxon>Mytilus</taxon>
    </lineage>
</organism>
<dbReference type="EMBL" id="CAJPWZ010001864">
    <property type="protein sequence ID" value="CAG2225929.1"/>
    <property type="molecule type" value="Genomic_DNA"/>
</dbReference>
<dbReference type="OrthoDB" id="6069172at2759"/>
<proteinExistence type="predicted"/>
<keyword evidence="2" id="KW-1185">Reference proteome</keyword>
<dbReference type="Proteomes" id="UP000683360">
    <property type="component" value="Unassembled WGS sequence"/>
</dbReference>
<sequence>MNQVESTNGEKHADKFLVLLPKVRMDTSQFIAFFKKQLKPPLLDIYRQYENLVEAKTPSFNIPQGETPKHKFVHGKIFEDCINQAAKNCKEDRKIIEEFKSLYEEFCDNPRNVEEYFAGMKQAGSVAWSIVRYMQLQHGSSTFGKRIKNEHFKMLRPNLLIDFIQPTLIYDFKLSTAKSQEEYEQKYLVSGLIQVLIYYLCMGLSPENAKLGVLVFYSSLNKVVFYTSNVHKDGFCVKLLKDKLNENKHLNDSDTESMPDLEPISTEIESLDTMPKLELLTI</sequence>
<protein>
    <submittedName>
        <fullName evidence="1">Uncharacterized protein</fullName>
    </submittedName>
</protein>
<name>A0A8S3T4X4_MYTED</name>
<accession>A0A8S3T4X4</accession>
<dbReference type="AlphaFoldDB" id="A0A8S3T4X4"/>
<comment type="caution">
    <text evidence="1">The sequence shown here is derived from an EMBL/GenBank/DDBJ whole genome shotgun (WGS) entry which is preliminary data.</text>
</comment>
<evidence type="ECO:0000313" key="1">
    <source>
        <dbReference type="EMBL" id="CAG2225929.1"/>
    </source>
</evidence>
<reference evidence="1" key="1">
    <citation type="submission" date="2021-03" db="EMBL/GenBank/DDBJ databases">
        <authorList>
            <person name="Bekaert M."/>
        </authorList>
    </citation>
    <scope>NUCLEOTIDE SEQUENCE</scope>
</reference>
<gene>
    <name evidence="1" type="ORF">MEDL_39031</name>
</gene>
<evidence type="ECO:0000313" key="2">
    <source>
        <dbReference type="Proteomes" id="UP000683360"/>
    </source>
</evidence>